<dbReference type="EMBL" id="FPCH01000001">
    <property type="protein sequence ID" value="SFV27109.1"/>
    <property type="molecule type" value="Genomic_DNA"/>
</dbReference>
<dbReference type="RefSeq" id="WP_092864190.1">
    <property type="nucleotide sequence ID" value="NZ_FPCH01000001.1"/>
</dbReference>
<dbReference type="PIRSF" id="PIRSF016487">
    <property type="entry name" value="CYTH_UCP016487"/>
    <property type="match status" value="1"/>
</dbReference>
<dbReference type="STRING" id="51670.SAMN04488557_0680"/>
<reference evidence="3" key="1">
    <citation type="submission" date="2016-10" db="EMBL/GenBank/DDBJ databases">
        <authorList>
            <person name="Varghese N."/>
            <person name="Submissions S."/>
        </authorList>
    </citation>
    <scope>NUCLEOTIDE SEQUENCE [LARGE SCALE GENOMIC DNA]</scope>
    <source>
        <strain evidence="3">DSM 1565</strain>
    </source>
</reference>
<dbReference type="InterPro" id="IPR033469">
    <property type="entry name" value="CYTH-like_dom_sf"/>
</dbReference>
<dbReference type="SMART" id="SM01118">
    <property type="entry name" value="CYTH"/>
    <property type="match status" value="1"/>
</dbReference>
<dbReference type="Proteomes" id="UP000199423">
    <property type="component" value="Unassembled WGS sequence"/>
</dbReference>
<name>A0A1I7MXF1_9HYPH</name>
<dbReference type="SUPFAM" id="SSF55154">
    <property type="entry name" value="CYTH-like phosphatases"/>
    <property type="match status" value="1"/>
</dbReference>
<proteinExistence type="predicted"/>
<keyword evidence="3" id="KW-1185">Reference proteome</keyword>
<gene>
    <name evidence="2" type="ORF">SAMN04488557_0680</name>
</gene>
<evidence type="ECO:0000259" key="1">
    <source>
        <dbReference type="PROSITE" id="PS51707"/>
    </source>
</evidence>
<dbReference type="Gene3D" id="2.40.320.10">
    <property type="entry name" value="Hypothetical Protein Pfu-838710-001"/>
    <property type="match status" value="1"/>
</dbReference>
<dbReference type="PANTHER" id="PTHR40114">
    <property type="entry name" value="SLR0698 PROTEIN"/>
    <property type="match status" value="1"/>
</dbReference>
<dbReference type="PROSITE" id="PS51707">
    <property type="entry name" value="CYTH"/>
    <property type="match status" value="1"/>
</dbReference>
<evidence type="ECO:0000313" key="3">
    <source>
        <dbReference type="Proteomes" id="UP000199423"/>
    </source>
</evidence>
<organism evidence="2 3">
    <name type="scientific">Hyphomicrobium facile</name>
    <dbReference type="NCBI Taxonomy" id="51670"/>
    <lineage>
        <taxon>Bacteria</taxon>
        <taxon>Pseudomonadati</taxon>
        <taxon>Pseudomonadota</taxon>
        <taxon>Alphaproteobacteria</taxon>
        <taxon>Hyphomicrobiales</taxon>
        <taxon>Hyphomicrobiaceae</taxon>
        <taxon>Hyphomicrobium</taxon>
    </lineage>
</organism>
<protein>
    <submittedName>
        <fullName evidence="2">CYTH domain-containing protein</fullName>
    </submittedName>
</protein>
<accession>A0A1I7MXF1</accession>
<sequence length="160" mass="18149">MNCEIERKYLVASETWRDAVTSTRRLRDGLLARFEEGKVRVRVAGPVATITIKGPRTGLSRAEYEYEIPRLDAEEILNTLCHPPLVEKTRHYIPHDGLTWVVDVYEGTLDGLVLAEVELEREDQTFALPSWVGREVTGDPRFSKGSLAKQFLPDPKLRSA</sequence>
<evidence type="ECO:0000313" key="2">
    <source>
        <dbReference type="EMBL" id="SFV27109.1"/>
    </source>
</evidence>
<dbReference type="InterPro" id="IPR012042">
    <property type="entry name" value="NeuTTM/CthTTM-like"/>
</dbReference>
<dbReference type="PANTHER" id="PTHR40114:SF1">
    <property type="entry name" value="SLR0698 PROTEIN"/>
    <property type="match status" value="1"/>
</dbReference>
<dbReference type="OrthoDB" id="9805588at2"/>
<feature type="domain" description="CYTH" evidence="1">
    <location>
        <begin position="2"/>
        <end position="149"/>
    </location>
</feature>
<dbReference type="CDD" id="cd07891">
    <property type="entry name" value="CYTH-like_CthTTM-like_1"/>
    <property type="match status" value="1"/>
</dbReference>
<dbReference type="Pfam" id="PF01928">
    <property type="entry name" value="CYTH"/>
    <property type="match status" value="1"/>
</dbReference>
<dbReference type="AlphaFoldDB" id="A0A1I7MXF1"/>
<dbReference type="InterPro" id="IPR023577">
    <property type="entry name" value="CYTH_domain"/>
</dbReference>